<organism evidence="1 2">
    <name type="scientific">Candidatus Accumulibacter phosphatis</name>
    <dbReference type="NCBI Taxonomy" id="327160"/>
    <lineage>
        <taxon>Bacteria</taxon>
        <taxon>Pseudomonadati</taxon>
        <taxon>Pseudomonadota</taxon>
        <taxon>Betaproteobacteria</taxon>
        <taxon>Candidatus Accumulibacter</taxon>
    </lineage>
</organism>
<evidence type="ECO:0000313" key="1">
    <source>
        <dbReference type="EMBL" id="TMQ74465.1"/>
    </source>
</evidence>
<keyword evidence="2" id="KW-1185">Reference proteome</keyword>
<comment type="caution">
    <text evidence="1">The sequence shown here is derived from an EMBL/GenBank/DDBJ whole genome shotgun (WGS) entry which is preliminary data.</text>
</comment>
<name>A0A5S4EGW2_9PROT</name>
<dbReference type="Proteomes" id="UP000306324">
    <property type="component" value="Unassembled WGS sequence"/>
</dbReference>
<reference evidence="1 2" key="1">
    <citation type="submission" date="2019-04" db="EMBL/GenBank/DDBJ databases">
        <title>A novel phosphate-accumulating bacterium identified in bioreactor for phosphate removal from wastewater.</title>
        <authorList>
            <person name="Kotlyarov R.Y."/>
            <person name="Beletsky A.V."/>
            <person name="Kallistova A.Y."/>
            <person name="Dorofeev A.G."/>
            <person name="Nikolaev Y.Y."/>
            <person name="Pimenov N.V."/>
            <person name="Ravin N.V."/>
            <person name="Mardanov A.V."/>
        </authorList>
    </citation>
    <scope>NUCLEOTIDE SEQUENCE [LARGE SCALE GENOMIC DNA]</scope>
    <source>
        <strain evidence="1 2">Bin19</strain>
    </source>
</reference>
<accession>A0A5S4EGW2</accession>
<protein>
    <submittedName>
        <fullName evidence="1">Uncharacterized protein</fullName>
    </submittedName>
</protein>
<sequence length="63" mass="7174">MPERLHRAVTYPVILMFSRRQVETCDVAEPLQLVDRLTADRQTAPEFCGRLSLVVEGYNVDPA</sequence>
<dbReference type="AlphaFoldDB" id="A0A5S4EGW2"/>
<dbReference type="EMBL" id="SWAD01000206">
    <property type="protein sequence ID" value="TMQ74465.1"/>
    <property type="molecule type" value="Genomic_DNA"/>
</dbReference>
<evidence type="ECO:0000313" key="2">
    <source>
        <dbReference type="Proteomes" id="UP000306324"/>
    </source>
</evidence>
<gene>
    <name evidence="1" type="ORF">ACCUM_0433</name>
</gene>
<proteinExistence type="predicted"/>